<dbReference type="AlphaFoldDB" id="A0AAV4JAJ4"/>
<dbReference type="PANTHER" id="PTHR10528">
    <property type="entry name" value="AF4/FMR2 FAMILY MEMBER"/>
    <property type="match status" value="1"/>
</dbReference>
<accession>A0AAV4JAJ4</accession>
<evidence type="ECO:0000256" key="6">
    <source>
        <dbReference type="ARBA" id="ARBA00022788"/>
    </source>
</evidence>
<keyword evidence="6" id="KW-0562">Pair-rule protein</keyword>
<protein>
    <recommendedName>
        <fullName evidence="3">AF4/FMR2 family member lilli</fullName>
    </recommendedName>
    <alternativeName>
        <fullName evidence="12">Protein lilliputian</fullName>
    </alternativeName>
</protein>
<evidence type="ECO:0000256" key="5">
    <source>
        <dbReference type="ARBA" id="ARBA00022553"/>
    </source>
</evidence>
<evidence type="ECO:0000313" key="15">
    <source>
        <dbReference type="EMBL" id="GFS19817.1"/>
    </source>
</evidence>
<evidence type="ECO:0000256" key="2">
    <source>
        <dbReference type="ARBA" id="ARBA00007354"/>
    </source>
</evidence>
<comment type="subcellular location">
    <subcellularLocation>
        <location evidence="1">Nucleus</location>
    </subcellularLocation>
</comment>
<evidence type="ECO:0000256" key="12">
    <source>
        <dbReference type="ARBA" id="ARBA00032149"/>
    </source>
</evidence>
<comment type="function">
    <text evidence="11">Has a role in transcriptional regulation. Acts in parallel with the Ras/MAPK and the PI3K/PKB pathways in the control of cell identity and cellular growth. Essential for regulation of the cytoskeleton and cell growth but not for cell proliferation or growth rate. Required specifically for the microtubule-based basal transport of lipid droplets. Plays a partially redundant function downstream of Raf in cell fate specification in the developing eye. Pair-rule protein that regulates embryonic cellularization, gastrulation and segmentation.</text>
</comment>
<reference evidence="15 16" key="1">
    <citation type="journal article" date="2021" name="Elife">
        <title>Chloroplast acquisition without the gene transfer in kleptoplastic sea slugs, Plakobranchus ocellatus.</title>
        <authorList>
            <person name="Maeda T."/>
            <person name="Takahashi S."/>
            <person name="Yoshida T."/>
            <person name="Shimamura S."/>
            <person name="Takaki Y."/>
            <person name="Nagai Y."/>
            <person name="Toyoda A."/>
            <person name="Suzuki Y."/>
            <person name="Arimoto A."/>
            <person name="Ishii H."/>
            <person name="Satoh N."/>
            <person name="Nishiyama T."/>
            <person name="Hasebe M."/>
            <person name="Maruyama T."/>
            <person name="Minagawa J."/>
            <person name="Obokata J."/>
            <person name="Shigenobu S."/>
        </authorList>
    </citation>
    <scope>NUCLEOTIDE SEQUENCE [LARGE SCALE GENOMIC DNA]</scope>
</reference>
<dbReference type="Proteomes" id="UP000762676">
    <property type="component" value="Unassembled WGS sequence"/>
</dbReference>
<feature type="compositionally biased region" description="Low complexity" evidence="13">
    <location>
        <begin position="111"/>
        <end position="126"/>
    </location>
</feature>
<evidence type="ECO:0000256" key="1">
    <source>
        <dbReference type="ARBA" id="ARBA00004123"/>
    </source>
</evidence>
<evidence type="ECO:0000256" key="7">
    <source>
        <dbReference type="ARBA" id="ARBA00023015"/>
    </source>
</evidence>
<keyword evidence="16" id="KW-1185">Reference proteome</keyword>
<evidence type="ECO:0000256" key="13">
    <source>
        <dbReference type="SAM" id="MobiDB-lite"/>
    </source>
</evidence>
<dbReference type="EMBL" id="BMAT01003090">
    <property type="protein sequence ID" value="GFS19817.1"/>
    <property type="molecule type" value="Genomic_DNA"/>
</dbReference>
<evidence type="ECO:0000256" key="11">
    <source>
        <dbReference type="ARBA" id="ARBA00024653"/>
    </source>
</evidence>
<evidence type="ECO:0000259" key="14">
    <source>
        <dbReference type="Pfam" id="PF18876"/>
    </source>
</evidence>
<evidence type="ECO:0000256" key="10">
    <source>
        <dbReference type="ARBA" id="ARBA00023242"/>
    </source>
</evidence>
<comment type="similarity">
    <text evidence="2">Belongs to the AF4 family.</text>
</comment>
<evidence type="ECO:0000313" key="16">
    <source>
        <dbReference type="Proteomes" id="UP000762676"/>
    </source>
</evidence>
<dbReference type="GO" id="GO:0007366">
    <property type="term" value="P:periodic partitioning by pair rule gene"/>
    <property type="evidence" value="ECO:0007669"/>
    <property type="project" value="UniProtKB-KW"/>
</dbReference>
<feature type="domain" description="AF4/FMR2 C-terminal homology" evidence="14">
    <location>
        <begin position="5"/>
        <end position="198"/>
    </location>
</feature>
<keyword evidence="7" id="KW-0805">Transcription regulation</keyword>
<evidence type="ECO:0000256" key="9">
    <source>
        <dbReference type="ARBA" id="ARBA00023163"/>
    </source>
</evidence>
<dbReference type="InterPro" id="IPR007797">
    <property type="entry name" value="AF4/FMR2"/>
</dbReference>
<dbReference type="PANTHER" id="PTHR10528:SF17">
    <property type="entry name" value="AF4_FMR2 FAMILY MEMBER LILLI"/>
    <property type="match status" value="1"/>
</dbReference>
<evidence type="ECO:0000256" key="4">
    <source>
        <dbReference type="ARBA" id="ARBA00022473"/>
    </source>
</evidence>
<comment type="caution">
    <text evidence="15">The sequence shown here is derived from an EMBL/GenBank/DDBJ whole genome shotgun (WGS) entry which is preliminary data.</text>
</comment>
<feature type="region of interest" description="Disordered" evidence="13">
    <location>
        <begin position="41"/>
        <end position="126"/>
    </location>
</feature>
<keyword evidence="10" id="KW-0539">Nucleus</keyword>
<dbReference type="GO" id="GO:0010468">
    <property type="term" value="P:regulation of gene expression"/>
    <property type="evidence" value="ECO:0007669"/>
    <property type="project" value="InterPro"/>
</dbReference>
<keyword evidence="4" id="KW-0217">Developmental protein</keyword>
<proteinExistence type="inferred from homology"/>
<dbReference type="GO" id="GO:0032783">
    <property type="term" value="C:super elongation complex"/>
    <property type="evidence" value="ECO:0007669"/>
    <property type="project" value="TreeGrafter"/>
</dbReference>
<evidence type="ECO:0000256" key="8">
    <source>
        <dbReference type="ARBA" id="ARBA00023125"/>
    </source>
</evidence>
<keyword evidence="5" id="KW-0597">Phosphoprotein</keyword>
<gene>
    <name evidence="15" type="ORF">ElyMa_001554000</name>
</gene>
<dbReference type="Pfam" id="PF18876">
    <property type="entry name" value="AFF4_CHD"/>
    <property type="match status" value="1"/>
</dbReference>
<evidence type="ECO:0000256" key="3">
    <source>
        <dbReference type="ARBA" id="ARBA00021888"/>
    </source>
</evidence>
<dbReference type="InterPro" id="IPR043640">
    <property type="entry name" value="AF4/FMR2_CHD"/>
</dbReference>
<keyword evidence="8" id="KW-0238">DNA-binding</keyword>
<organism evidence="15 16">
    <name type="scientific">Elysia marginata</name>
    <dbReference type="NCBI Taxonomy" id="1093978"/>
    <lineage>
        <taxon>Eukaryota</taxon>
        <taxon>Metazoa</taxon>
        <taxon>Spiralia</taxon>
        <taxon>Lophotrochozoa</taxon>
        <taxon>Mollusca</taxon>
        <taxon>Gastropoda</taxon>
        <taxon>Heterobranchia</taxon>
        <taxon>Euthyneura</taxon>
        <taxon>Panpulmonata</taxon>
        <taxon>Sacoglossa</taxon>
        <taxon>Placobranchoidea</taxon>
        <taxon>Plakobranchidae</taxon>
        <taxon>Elysia</taxon>
    </lineage>
</organism>
<keyword evidence="9" id="KW-0804">Transcription</keyword>
<dbReference type="GO" id="GO:0003677">
    <property type="term" value="F:DNA binding"/>
    <property type="evidence" value="ECO:0007669"/>
    <property type="project" value="UniProtKB-KW"/>
</dbReference>
<name>A0AAV4JAJ4_9GAST</name>
<sequence>MSSGSSSLTEKNRKLMVLIIRLRSYLLHAFYKLRRQEASRVKREIEENKPPSSSSHKPHAPSPHQASNHWNKNSTGTPSPMSPTPSPAGSVSSQGSASEHIPGKLPNGNAAGSVTSASSMTSPSPGHGVMSIHQRYMKYFQLTCPLVKATELWDQADAEARCVEDFFNTIDKMCGPLAFHSKPQVVVRYMKYALEVLNL</sequence>